<dbReference type="Gene3D" id="3.20.20.60">
    <property type="entry name" value="Phosphoenolpyruvate-binding domains"/>
    <property type="match status" value="1"/>
</dbReference>
<dbReference type="GO" id="GO:0016829">
    <property type="term" value="F:lyase activity"/>
    <property type="evidence" value="ECO:0007669"/>
    <property type="project" value="UniProtKB-KW"/>
</dbReference>
<dbReference type="EMBL" id="JAMDGY010000011">
    <property type="protein sequence ID" value="MDD0989704.1"/>
    <property type="molecule type" value="Genomic_DNA"/>
</dbReference>
<evidence type="ECO:0000313" key="2">
    <source>
        <dbReference type="EMBL" id="MDD0989704.1"/>
    </source>
</evidence>
<keyword evidence="1" id="KW-0479">Metal-binding</keyword>
<dbReference type="InterPro" id="IPR015813">
    <property type="entry name" value="Pyrv/PenolPyrv_kinase-like_dom"/>
</dbReference>
<dbReference type="CDD" id="cd00377">
    <property type="entry name" value="ICL_PEPM"/>
    <property type="match status" value="1"/>
</dbReference>
<reference evidence="2 3" key="1">
    <citation type="submission" date="2022-05" db="EMBL/GenBank/DDBJ databases">
        <title>Novel Pseudomonas spp. Isolated from a Rainbow Trout Aquaculture Facility.</title>
        <authorList>
            <person name="Testerman T."/>
            <person name="Graf J."/>
        </authorList>
    </citation>
    <scope>NUCLEOTIDE SEQUENCE [LARGE SCALE GENOMIC DNA]</scope>
    <source>
        <strain evidence="2 3">ID681</strain>
    </source>
</reference>
<proteinExistence type="predicted"/>
<protein>
    <submittedName>
        <fullName evidence="2">Isocitrate lyase/phosphoenolpyruvate mutase family protein</fullName>
    </submittedName>
</protein>
<dbReference type="Pfam" id="PF13714">
    <property type="entry name" value="PEP_mutase"/>
    <property type="match status" value="1"/>
</dbReference>
<dbReference type="Proteomes" id="UP001148203">
    <property type="component" value="Unassembled WGS sequence"/>
</dbReference>
<dbReference type="PANTHER" id="PTHR42905">
    <property type="entry name" value="PHOSPHOENOLPYRUVATE CARBOXYLASE"/>
    <property type="match status" value="1"/>
</dbReference>
<organism evidence="2 3">
    <name type="scientific">Pseudomonas fontis</name>
    <dbReference type="NCBI Taxonomy" id="2942633"/>
    <lineage>
        <taxon>Bacteria</taxon>
        <taxon>Pseudomonadati</taxon>
        <taxon>Pseudomonadota</taxon>
        <taxon>Gammaproteobacteria</taxon>
        <taxon>Pseudomonadales</taxon>
        <taxon>Pseudomonadaceae</taxon>
        <taxon>Pseudomonas</taxon>
    </lineage>
</organism>
<sequence>MTSLESVFHGLHQQGLLVLANVADAGGARLVESLGSKAVATSSAAMAWSHGYQDGNKLPLDLLTTTIESMTRVLSVPLTVDIEGGYSDDVEHVAKVVDAIVAAGAVGINIEDGVGPTQWLVRKIEVAKQVASRHGVNLFVNARSDVYMKGSVPPERKLEETLNRAELYANAGADGFFAPGMFSRDDIGALCRASRLPVNLLSWDGMPAIADLQQLGLRRLSAGAHVGEFVFAAMAEFAKEFLQRGEVAPGAIKSFTYPELNALMIPKA</sequence>
<name>A0ABT5NNF5_9PSED</name>
<dbReference type="InterPro" id="IPR039556">
    <property type="entry name" value="ICL/PEPM"/>
</dbReference>
<comment type="caution">
    <text evidence="2">The sequence shown here is derived from an EMBL/GenBank/DDBJ whole genome shotgun (WGS) entry which is preliminary data.</text>
</comment>
<dbReference type="InterPro" id="IPR040442">
    <property type="entry name" value="Pyrv_kinase-like_dom_sf"/>
</dbReference>
<keyword evidence="3" id="KW-1185">Reference proteome</keyword>
<accession>A0ABT5NNF5</accession>
<dbReference type="SUPFAM" id="SSF51621">
    <property type="entry name" value="Phosphoenolpyruvate/pyruvate domain"/>
    <property type="match status" value="1"/>
</dbReference>
<dbReference type="PANTHER" id="PTHR42905:SF16">
    <property type="entry name" value="CARBOXYPHOSPHONOENOLPYRUVATE PHOSPHONOMUTASE-LIKE PROTEIN (AFU_ORTHOLOGUE AFUA_5G07230)"/>
    <property type="match status" value="1"/>
</dbReference>
<gene>
    <name evidence="2" type="ORF">M5G11_04070</name>
</gene>
<dbReference type="RefSeq" id="WP_273909513.1">
    <property type="nucleotide sequence ID" value="NZ_JAMDGX010000016.1"/>
</dbReference>
<evidence type="ECO:0000256" key="1">
    <source>
        <dbReference type="ARBA" id="ARBA00022723"/>
    </source>
</evidence>
<evidence type="ECO:0000313" key="3">
    <source>
        <dbReference type="Proteomes" id="UP001148203"/>
    </source>
</evidence>
<keyword evidence="2" id="KW-0456">Lyase</keyword>